<sequence length="393" mass="42344">MRIVFIRHAQSYNNQLWQEVLANHQGKAQPAERHYDQIRSIDPGISDVGKQQAEALARTIRHIVLTPAPPINAAPGEVSRALHEGERAASRVMLASSPMRRALETAQPLLNALAEGVDGIDFKGAFVQPQFYEFGGCFAPNPNPELPSDGEGRGCSMEGLAGAAFVGLSGMTAGEIQEEFGSEWQCSGSMEDGWYDPAQGRETLQQMLGRARKVVEWIYKMAASRDVDTLLVVTHQDFGCLVLRMLLNADHPQWLFNTSTTALEVTASFAPRVSSSMSTVDPGDQYQGASSYAALRKMAARTAAATTTTNAAGGEASNTETSTESEGKATAEGGGGRKRTSGRRPYRTACLLWANRTDHILLTTCSSPGSQGTALLHQQLPVVTPDLSNMLTF</sequence>
<protein>
    <recommendedName>
        <fullName evidence="4">Phosphoglycerate mutase</fullName>
    </recommendedName>
</protein>
<dbReference type="EMBL" id="JABAHT010000118">
    <property type="protein sequence ID" value="KAF4664388.1"/>
    <property type="molecule type" value="Genomic_DNA"/>
</dbReference>
<proteinExistence type="predicted"/>
<organism evidence="2 3">
    <name type="scientific">Perkinsus olseni</name>
    <name type="common">Perkinsus atlanticus</name>
    <dbReference type="NCBI Taxonomy" id="32597"/>
    <lineage>
        <taxon>Eukaryota</taxon>
        <taxon>Sar</taxon>
        <taxon>Alveolata</taxon>
        <taxon>Perkinsozoa</taxon>
        <taxon>Perkinsea</taxon>
        <taxon>Perkinsida</taxon>
        <taxon>Perkinsidae</taxon>
        <taxon>Perkinsus</taxon>
    </lineage>
</organism>
<dbReference type="InterPro" id="IPR050275">
    <property type="entry name" value="PGM_Phosphatase"/>
</dbReference>
<dbReference type="Gene3D" id="3.40.50.1240">
    <property type="entry name" value="Phosphoglycerate mutase-like"/>
    <property type="match status" value="1"/>
</dbReference>
<dbReference type="GO" id="GO:0016791">
    <property type="term" value="F:phosphatase activity"/>
    <property type="evidence" value="ECO:0007669"/>
    <property type="project" value="TreeGrafter"/>
</dbReference>
<dbReference type="PANTHER" id="PTHR48100">
    <property type="entry name" value="BROAD-SPECIFICITY PHOSPHATASE YOR283W-RELATED"/>
    <property type="match status" value="1"/>
</dbReference>
<feature type="region of interest" description="Disordered" evidence="1">
    <location>
        <begin position="306"/>
        <end position="342"/>
    </location>
</feature>
<gene>
    <name evidence="2" type="ORF">FOZ61_000860</name>
</gene>
<evidence type="ECO:0000256" key="1">
    <source>
        <dbReference type="SAM" id="MobiDB-lite"/>
    </source>
</evidence>
<dbReference type="Pfam" id="PF00300">
    <property type="entry name" value="His_Phos_1"/>
    <property type="match status" value="1"/>
</dbReference>
<dbReference type="CDD" id="cd07067">
    <property type="entry name" value="HP_PGM_like"/>
    <property type="match status" value="1"/>
</dbReference>
<dbReference type="Proteomes" id="UP000570595">
    <property type="component" value="Unassembled WGS sequence"/>
</dbReference>
<dbReference type="GO" id="GO:0005737">
    <property type="term" value="C:cytoplasm"/>
    <property type="evidence" value="ECO:0007669"/>
    <property type="project" value="TreeGrafter"/>
</dbReference>
<dbReference type="PANTHER" id="PTHR48100:SF1">
    <property type="entry name" value="HISTIDINE PHOSPHATASE FAMILY PROTEIN-RELATED"/>
    <property type="match status" value="1"/>
</dbReference>
<evidence type="ECO:0008006" key="4">
    <source>
        <dbReference type="Google" id="ProtNLM"/>
    </source>
</evidence>
<dbReference type="InterPro" id="IPR013078">
    <property type="entry name" value="His_Pase_superF_clade-1"/>
</dbReference>
<dbReference type="SUPFAM" id="SSF53254">
    <property type="entry name" value="Phosphoglycerate mutase-like"/>
    <property type="match status" value="1"/>
</dbReference>
<comment type="caution">
    <text evidence="2">The sequence shown here is derived from an EMBL/GenBank/DDBJ whole genome shotgun (WGS) entry which is preliminary data.</text>
</comment>
<dbReference type="InterPro" id="IPR029033">
    <property type="entry name" value="His_PPase_superfam"/>
</dbReference>
<evidence type="ECO:0000313" key="2">
    <source>
        <dbReference type="EMBL" id="KAF4664388.1"/>
    </source>
</evidence>
<reference evidence="2 3" key="1">
    <citation type="submission" date="2020-04" db="EMBL/GenBank/DDBJ databases">
        <title>Perkinsus olseni comparative genomics.</title>
        <authorList>
            <person name="Bogema D.R."/>
        </authorList>
    </citation>
    <scope>NUCLEOTIDE SEQUENCE [LARGE SCALE GENOMIC DNA]</scope>
    <source>
        <strain evidence="2">ATCC PRA-179</strain>
    </source>
</reference>
<dbReference type="AlphaFoldDB" id="A0A7J6LYL8"/>
<name>A0A7J6LYL8_PEROL</name>
<dbReference type="OrthoDB" id="438240at2759"/>
<dbReference type="SMART" id="SM00855">
    <property type="entry name" value="PGAM"/>
    <property type="match status" value="1"/>
</dbReference>
<evidence type="ECO:0000313" key="3">
    <source>
        <dbReference type="Proteomes" id="UP000570595"/>
    </source>
</evidence>
<accession>A0A7J6LYL8</accession>
<feature type="compositionally biased region" description="Low complexity" evidence="1">
    <location>
        <begin position="306"/>
        <end position="324"/>
    </location>
</feature>